<reference evidence="6" key="1">
    <citation type="submission" date="2018-12" db="EMBL/GenBank/DDBJ databases">
        <authorList>
            <person name="Sun L."/>
            <person name="Chen Z."/>
        </authorList>
    </citation>
    <scope>NUCLEOTIDE SEQUENCE [LARGE SCALE GENOMIC DNA]</scope>
    <source>
        <strain evidence="6">DSM 16012</strain>
    </source>
</reference>
<dbReference type="InterPro" id="IPR004995">
    <property type="entry name" value="Spore_Ger"/>
</dbReference>
<dbReference type="Pfam" id="PF03323">
    <property type="entry name" value="GerA"/>
    <property type="match status" value="1"/>
</dbReference>
<proteinExistence type="inferred from homology"/>
<comment type="similarity">
    <text evidence="2 4">Belongs to the GerABKA family.</text>
</comment>
<evidence type="ECO:0000313" key="7">
    <source>
        <dbReference type="Proteomes" id="UP000273811"/>
    </source>
</evidence>
<dbReference type="PIRSF" id="PIRSF005690">
    <property type="entry name" value="GerBA"/>
    <property type="match status" value="1"/>
</dbReference>
<dbReference type="PANTHER" id="PTHR22550">
    <property type="entry name" value="SPORE GERMINATION PROTEIN"/>
    <property type="match status" value="1"/>
</dbReference>
<dbReference type="OrthoDB" id="1726708at2"/>
<evidence type="ECO:0000256" key="3">
    <source>
        <dbReference type="ARBA" id="ARBA00023136"/>
    </source>
</evidence>
<gene>
    <name evidence="6" type="ORF">D4N35_014470</name>
</gene>
<accession>A0A443ILJ7</accession>
<dbReference type="GO" id="GO:0005886">
    <property type="term" value="C:plasma membrane"/>
    <property type="evidence" value="ECO:0007669"/>
    <property type="project" value="UniProtKB-SubCell"/>
</dbReference>
<feature type="transmembrane region" description="Helical" evidence="5">
    <location>
        <begin position="370"/>
        <end position="391"/>
    </location>
</feature>
<feature type="transmembrane region" description="Helical" evidence="5">
    <location>
        <begin position="345"/>
        <end position="364"/>
    </location>
</feature>
<organism evidence="6 7">
    <name type="scientific">Siminovitchia fortis</name>
    <dbReference type="NCBI Taxonomy" id="254758"/>
    <lineage>
        <taxon>Bacteria</taxon>
        <taxon>Bacillati</taxon>
        <taxon>Bacillota</taxon>
        <taxon>Bacilli</taxon>
        <taxon>Bacillales</taxon>
        <taxon>Bacillaceae</taxon>
        <taxon>Siminovitchia</taxon>
    </lineage>
</organism>
<protein>
    <submittedName>
        <fullName evidence="6">Spore germination protein</fullName>
    </submittedName>
</protein>
<dbReference type="Proteomes" id="UP000273811">
    <property type="component" value="Unassembled WGS sequence"/>
</dbReference>
<evidence type="ECO:0000256" key="4">
    <source>
        <dbReference type="PIRNR" id="PIRNR005690"/>
    </source>
</evidence>
<feature type="transmembrane region" description="Helical" evidence="5">
    <location>
        <begin position="320"/>
        <end position="338"/>
    </location>
</feature>
<dbReference type="AlphaFoldDB" id="A0A443ILJ7"/>
<comment type="subcellular location">
    <subcellularLocation>
        <location evidence="4">Cell membrane</location>
    </subcellularLocation>
    <subcellularLocation>
        <location evidence="1">Membrane</location>
        <topology evidence="1">Multi-pass membrane protein</topology>
    </subcellularLocation>
</comment>
<keyword evidence="3 4" id="KW-0472">Membrane</keyword>
<evidence type="ECO:0000256" key="5">
    <source>
        <dbReference type="SAM" id="Phobius"/>
    </source>
</evidence>
<dbReference type="InterPro" id="IPR050768">
    <property type="entry name" value="UPF0353/GerABKA_families"/>
</dbReference>
<keyword evidence="5" id="KW-0812">Transmembrane</keyword>
<feature type="transmembrane region" description="Helical" evidence="5">
    <location>
        <begin position="281"/>
        <end position="300"/>
    </location>
</feature>
<evidence type="ECO:0000256" key="2">
    <source>
        <dbReference type="ARBA" id="ARBA00005278"/>
    </source>
</evidence>
<feature type="transmembrane region" description="Helical" evidence="5">
    <location>
        <begin position="403"/>
        <end position="428"/>
    </location>
</feature>
<dbReference type="GO" id="GO:0009847">
    <property type="term" value="P:spore germination"/>
    <property type="evidence" value="ECO:0007669"/>
    <property type="project" value="UniProtKB-UniRule"/>
</dbReference>
<keyword evidence="7" id="KW-1185">Reference proteome</keyword>
<evidence type="ECO:0000313" key="6">
    <source>
        <dbReference type="EMBL" id="RWR06250.1"/>
    </source>
</evidence>
<keyword evidence="5" id="KW-1133">Transmembrane helix</keyword>
<dbReference type="RefSeq" id="WP_120074931.1">
    <property type="nucleotide sequence ID" value="NZ_CP126113.1"/>
</dbReference>
<evidence type="ECO:0000256" key="1">
    <source>
        <dbReference type="ARBA" id="ARBA00004141"/>
    </source>
</evidence>
<dbReference type="PANTHER" id="PTHR22550:SF5">
    <property type="entry name" value="LEUCINE ZIPPER PROTEIN 4"/>
    <property type="match status" value="1"/>
</dbReference>
<sequence length="455" mass="51126">MRKKIPIMYTPSETISWIEEELKGSFDFVHQPLHTDKKHIKLIYIKTVVDGQRLQEGIIRPFFELSSMNDVEAYLTSLPNQIDIESKEQILLELTKGSLLIHVNDSLLLFDFNLVSNDMVLESNVEPSIQGPQLALSESLMTNINLIRQRYHQPSLTIEMITIGKKSNQSLAILYDRDDVKKEALEKVKKRINALDRDIVQSSSELLFLINNKRFSLFPSMMMTERTDRMVYNLAGGKVLLLLDGDSNVIMAPAIFFDFMTAAEDSYHTYWVSRFSVMLRYIGFFNCLILPGLYVAVTSYNPDVFRAELALSIAGSRIGVPYPSFIEVLIMLIVMELLTEASIRLPKIVSATATTVGGLILGTAATEAALTSNVMVIIISAVAISTFVIPINEMGLAIRVFRYVILFFATVSGMAGLMLGILGLIMYLTNKSSFGEPYLKFFYKGRNQEIKGSQS</sequence>
<comment type="caution">
    <text evidence="6">The sequence shown here is derived from an EMBL/GenBank/DDBJ whole genome shotgun (WGS) entry which is preliminary data.</text>
</comment>
<name>A0A443ILJ7_9BACI</name>
<dbReference type="EMBL" id="QYTU02000037">
    <property type="protein sequence ID" value="RWR06250.1"/>
    <property type="molecule type" value="Genomic_DNA"/>
</dbReference>